<evidence type="ECO:0000256" key="7">
    <source>
        <dbReference type="SAM" id="SignalP"/>
    </source>
</evidence>
<keyword evidence="4 6" id="KW-0472">Membrane</keyword>
<feature type="compositionally biased region" description="Basic and acidic residues" evidence="5">
    <location>
        <begin position="888"/>
        <end position="900"/>
    </location>
</feature>
<keyword evidence="3 6" id="KW-1133">Transmembrane helix</keyword>
<keyword evidence="7" id="KW-0732">Signal</keyword>
<feature type="transmembrane region" description="Helical" evidence="6">
    <location>
        <begin position="266"/>
        <end position="289"/>
    </location>
</feature>
<dbReference type="KEGG" id="bgt:106056071"/>
<feature type="compositionally biased region" description="Polar residues" evidence="5">
    <location>
        <begin position="832"/>
        <end position="859"/>
    </location>
</feature>
<reference evidence="9 10" key="1">
    <citation type="submission" date="2025-04" db="UniProtKB">
        <authorList>
            <consortium name="RefSeq"/>
        </authorList>
    </citation>
    <scope>IDENTIFICATION</scope>
</reference>
<evidence type="ECO:0000256" key="2">
    <source>
        <dbReference type="ARBA" id="ARBA00022692"/>
    </source>
</evidence>
<sequence length="966" mass="105923">MDSSNCSLLFLWIPWIVFLHLCPSATGRRCPQGLIEHDNVPRVGEFSCCQPTRCGVGKEVVKCTVNGTQDQCQSCSGRYNQSLRTSSYTLERCSQWPLDENCRHNQGHDKVTFEVKRCMCDIELGYKYDRPDLVYEGLPTTAFCQPMKAKCDPGYEPNVDGTCQPCNKYYFKTTKSFHLCEPKTNCSMLGLNVVVSHDETKDDECSKPDPVTIPPAIPEQSSSPSTTHKPPTPQLETSTPVLTTSTSHDTAYAPSQASESAGSENIVGPIIGSVVFVLVVLIIIFAVFLCKRRRRRVFCCGECAEKCAEPGMDLHSMPHRDPCNKIGNGSIPHHLYGGDKTNNNHPIFLPSLQSQPHMETYVTQMPDQYSNYTPAAVAPEPKKGILRNVVAVQRSNHPPESFDSIGQEKAHLPMEANSDVGENDPLLVTHSHGAGAYQNPMSSPYNISPPVHHPFNSPVYSYAKKPGLHHHQLIQNGHTTPATNVPTPAFTRSTSVIASPEGEVDEDSIDARVPRFSQLLPDGDQSVTGAPSPPNPIQIERDQNRNGSAGPVTTQLRAPFQRVNQPITTTNVATQQLQKRANPKPGLPAVPVTNAHENVPDHRIMNLKEQQLAESLHSEESSSISLLNEAELPGVRTLRQPSETQQTQVKTETPALEHETYNINPKTDPLFPKTVLPDYAPSPNVNVSSVERHPYTCDNGINTVDKRLVNESNSSDRRYVPTGGGGNSTWFPPAGADQHKSCIKTTEDARKQRYNRTVSFEEDENAQTNLKHRGNPTSPDIQQRQHHTNVVSDVDGSNDPGVRHPLRALSDPEYKGSDVDDEETERKCVSLEYTNSSAGSSKTSVNSEQGGPDSNSGSPSRAALYRRSQSDNTHSSTESTHKPPPRSMSEEKPQKADRPIAKVKPMPASDSTINQLVTDETEGSDLQGQIPATALDANSSTSPSNILSYSSEDTESQDSSSEEQGV</sequence>
<evidence type="ECO:0000313" key="8">
    <source>
        <dbReference type="Proteomes" id="UP001165740"/>
    </source>
</evidence>
<dbReference type="RefSeq" id="XP_013068102.2">
    <property type="nucleotide sequence ID" value="XM_013212648.2"/>
</dbReference>
<dbReference type="Gene3D" id="2.10.50.10">
    <property type="entry name" value="Tumor Necrosis Factor Receptor, subunit A, domain 2"/>
    <property type="match status" value="1"/>
</dbReference>
<feature type="region of interest" description="Disordered" evidence="5">
    <location>
        <begin position="710"/>
        <end position="740"/>
    </location>
</feature>
<evidence type="ECO:0000256" key="1">
    <source>
        <dbReference type="ARBA" id="ARBA00004167"/>
    </source>
</evidence>
<feature type="compositionally biased region" description="Polar residues" evidence="5">
    <location>
        <begin position="936"/>
        <end position="947"/>
    </location>
</feature>
<dbReference type="GeneID" id="106056071"/>
<keyword evidence="8" id="KW-1185">Reference proteome</keyword>
<evidence type="ECO:0000256" key="4">
    <source>
        <dbReference type="ARBA" id="ARBA00023136"/>
    </source>
</evidence>
<organism evidence="8 10">
    <name type="scientific">Biomphalaria glabrata</name>
    <name type="common">Bloodfluke planorb</name>
    <name type="synonym">Freshwater snail</name>
    <dbReference type="NCBI Taxonomy" id="6526"/>
    <lineage>
        <taxon>Eukaryota</taxon>
        <taxon>Metazoa</taxon>
        <taxon>Spiralia</taxon>
        <taxon>Lophotrochozoa</taxon>
        <taxon>Mollusca</taxon>
        <taxon>Gastropoda</taxon>
        <taxon>Heterobranchia</taxon>
        <taxon>Euthyneura</taxon>
        <taxon>Panpulmonata</taxon>
        <taxon>Hygrophila</taxon>
        <taxon>Lymnaeoidea</taxon>
        <taxon>Planorbidae</taxon>
        <taxon>Biomphalaria</taxon>
    </lineage>
</organism>
<feature type="compositionally biased region" description="Polar residues" evidence="5">
    <location>
        <begin position="234"/>
        <end position="259"/>
    </location>
</feature>
<feature type="chain" id="PRO_5044701610" evidence="7">
    <location>
        <begin position="28"/>
        <end position="966"/>
    </location>
</feature>
<dbReference type="GO" id="GO:0016020">
    <property type="term" value="C:membrane"/>
    <property type="evidence" value="ECO:0007669"/>
    <property type="project" value="UniProtKB-SubCell"/>
</dbReference>
<evidence type="ECO:0000256" key="3">
    <source>
        <dbReference type="ARBA" id="ARBA00022989"/>
    </source>
</evidence>
<gene>
    <name evidence="9 10" type="primary">LOC106056071</name>
</gene>
<feature type="signal peptide" evidence="7">
    <location>
        <begin position="1"/>
        <end position="27"/>
    </location>
</feature>
<feature type="compositionally biased region" description="Low complexity" evidence="5">
    <location>
        <begin position="957"/>
        <end position="966"/>
    </location>
</feature>
<proteinExistence type="predicted"/>
<dbReference type="RefSeq" id="XP_013068101.2">
    <property type="nucleotide sequence ID" value="XM_013212647.2"/>
</dbReference>
<evidence type="ECO:0000256" key="6">
    <source>
        <dbReference type="SAM" id="Phobius"/>
    </source>
</evidence>
<feature type="compositionally biased region" description="Basic and acidic residues" evidence="5">
    <location>
        <begin position="710"/>
        <end position="719"/>
    </location>
</feature>
<evidence type="ECO:0000313" key="10">
    <source>
        <dbReference type="RefSeq" id="XP_013068102.2"/>
    </source>
</evidence>
<dbReference type="PANTHER" id="PTHR15549:SF26">
    <property type="entry name" value="AXIAL BUDDING PATTERN PROTEIN 2-RELATED"/>
    <property type="match status" value="1"/>
</dbReference>
<evidence type="ECO:0000313" key="9">
    <source>
        <dbReference type="RefSeq" id="XP_013068101.2"/>
    </source>
</evidence>
<feature type="region of interest" description="Disordered" evidence="5">
    <location>
        <begin position="200"/>
        <end position="259"/>
    </location>
</feature>
<comment type="subcellular location">
    <subcellularLocation>
        <location evidence="1">Membrane</location>
        <topology evidence="1">Single-pass membrane protein</topology>
    </subcellularLocation>
</comment>
<accession>A0A9U8E0A1</accession>
<dbReference type="InterPro" id="IPR051694">
    <property type="entry name" value="Immunoregulatory_rcpt-like"/>
</dbReference>
<keyword evidence="2 6" id="KW-0812">Transmembrane</keyword>
<feature type="region of interest" description="Disordered" evidence="5">
    <location>
        <begin position="520"/>
        <end position="550"/>
    </location>
</feature>
<feature type="region of interest" description="Disordered" evidence="5">
    <location>
        <begin position="760"/>
        <end position="966"/>
    </location>
</feature>
<dbReference type="OMA" id="GHEANME"/>
<dbReference type="GO" id="GO:0071944">
    <property type="term" value="C:cell periphery"/>
    <property type="evidence" value="ECO:0007669"/>
    <property type="project" value="UniProtKB-ARBA"/>
</dbReference>
<dbReference type="Proteomes" id="UP001165740">
    <property type="component" value="Chromosome 13"/>
</dbReference>
<dbReference type="OrthoDB" id="6069114at2759"/>
<feature type="compositionally biased region" description="Basic and acidic residues" evidence="5">
    <location>
        <begin position="810"/>
        <end position="829"/>
    </location>
</feature>
<feature type="compositionally biased region" description="Polar residues" evidence="5">
    <location>
        <begin position="909"/>
        <end position="918"/>
    </location>
</feature>
<dbReference type="PANTHER" id="PTHR15549">
    <property type="entry name" value="PAIRED IMMUNOGLOBULIN-LIKE TYPE 2 RECEPTOR"/>
    <property type="match status" value="1"/>
</dbReference>
<protein>
    <submittedName>
        <fullName evidence="9 10">Uncharacterized protein LOC106056071</fullName>
    </submittedName>
</protein>
<evidence type="ECO:0000256" key="5">
    <source>
        <dbReference type="SAM" id="MobiDB-lite"/>
    </source>
</evidence>
<name>A0A9U8E0A1_BIOGL</name>
<dbReference type="AlphaFoldDB" id="A0A9U8E0A1"/>